<evidence type="ECO:0000256" key="1">
    <source>
        <dbReference type="SAM" id="Coils"/>
    </source>
</evidence>
<dbReference type="Proteomes" id="UP000030755">
    <property type="component" value="Unassembled WGS sequence"/>
</dbReference>
<keyword evidence="1" id="KW-0175">Coiled coil</keyword>
<proteinExistence type="predicted"/>
<sequence length="273" mass="32075">MPPVPSYYASSTSFKSNGRIADTLGQWYRLQPPDRLELYESYNKFIKNFNLGKLSPSEGNQFLWNIRESNNILKLKKPLVEPMIKKISEQIETLNKELAKMKKSKTFDENKYRETKMYSDELKEWKKSYEQIPEHASFMVNGDVTKSLKEWYSAGKFEDLKEQDRQYLIAEYKSQLVNDYTSSWAPRVMHNIVNSAKTLKLSTSDVEPLIDQLSARIKAIDKIMDKIKAKLTDTTRPESLTDSQKKSMKFDYFELEHQNIVLSNRQRDLQQIK</sequence>
<gene>
    <name evidence="2" type="ORF">O9G_004517</name>
</gene>
<keyword evidence="3" id="KW-1185">Reference proteome</keyword>
<evidence type="ECO:0000313" key="2">
    <source>
        <dbReference type="EMBL" id="EPZ33441.1"/>
    </source>
</evidence>
<evidence type="ECO:0000313" key="3">
    <source>
        <dbReference type="Proteomes" id="UP000030755"/>
    </source>
</evidence>
<reference evidence="2 3" key="1">
    <citation type="journal article" date="2013" name="Curr. Biol.">
        <title>Shared signatures of parasitism and phylogenomics unite Cryptomycota and microsporidia.</title>
        <authorList>
            <person name="James T.Y."/>
            <person name="Pelin A."/>
            <person name="Bonen L."/>
            <person name="Ahrendt S."/>
            <person name="Sain D."/>
            <person name="Corradi N."/>
            <person name="Stajich J.E."/>
        </authorList>
    </citation>
    <scope>NUCLEOTIDE SEQUENCE [LARGE SCALE GENOMIC DNA]</scope>
    <source>
        <strain evidence="2 3">CSF55</strain>
    </source>
</reference>
<organism evidence="2 3">
    <name type="scientific">Rozella allomycis (strain CSF55)</name>
    <dbReference type="NCBI Taxonomy" id="988480"/>
    <lineage>
        <taxon>Eukaryota</taxon>
        <taxon>Fungi</taxon>
        <taxon>Fungi incertae sedis</taxon>
        <taxon>Cryptomycota</taxon>
        <taxon>Cryptomycota incertae sedis</taxon>
        <taxon>Rozella</taxon>
    </lineage>
</organism>
<name>A0A075AT32_ROZAC</name>
<dbReference type="HOGENOM" id="CLU_1019976_0_0_1"/>
<feature type="coiled-coil region" evidence="1">
    <location>
        <begin position="84"/>
        <end position="111"/>
    </location>
</feature>
<accession>A0A075AT32</accession>
<protein>
    <submittedName>
        <fullName evidence="2">Uncharacterized protein</fullName>
    </submittedName>
</protein>
<dbReference type="AlphaFoldDB" id="A0A075AT32"/>
<dbReference type="EMBL" id="KE561055">
    <property type="protein sequence ID" value="EPZ33441.1"/>
    <property type="molecule type" value="Genomic_DNA"/>
</dbReference>